<keyword evidence="2" id="KW-1133">Transmembrane helix</keyword>
<feature type="compositionally biased region" description="Polar residues" evidence="1">
    <location>
        <begin position="328"/>
        <end position="343"/>
    </location>
</feature>
<feature type="region of interest" description="Disordered" evidence="1">
    <location>
        <begin position="125"/>
        <end position="249"/>
    </location>
</feature>
<feature type="compositionally biased region" description="Low complexity" evidence="1">
    <location>
        <begin position="344"/>
        <end position="389"/>
    </location>
</feature>
<keyword evidence="3" id="KW-0732">Signal</keyword>
<sequence>MKKRTSFIMQSVLWVVMAAFTFGVTSCGGDNEKKSSGKDDDLSSMIPDAKDVESAVNDIFEEAKPLVDSVAKGFGGAVSDEDYEKTKEAAKETAGKISKEAIDSAAGKINIITEEAAKKLDEAKEQLGLSDKEKEDNSAKADAEKETKTEPAEPEQKAEKKEEPKPEARAQEPEKPSTERTTVAKVPPAPKTSAKPEYEPRQAPVQRTEPRPLPERRNSETAQQDEEIEGDVVLQSPEEGPTASRCRCPRKNGADESTCNCSEAQNGCTCGTGYCEGCDCNGTMAGNDKNAESEGPSALAIIGIVLLALLLIAVITLIVVLTRKNKTDAQNTPPYGPSNGYNQPYNGYTQPGNNYGNPNNGYQQPYNGYQQPGAGYQQPGNGYGQSNNYYEDRANPYDNPQGSTDEQQPPSTPEE</sequence>
<dbReference type="KEGG" id="alq:C7Y71_008940"/>
<feature type="transmembrane region" description="Helical" evidence="2">
    <location>
        <begin position="298"/>
        <end position="321"/>
    </location>
</feature>
<evidence type="ECO:0000313" key="4">
    <source>
        <dbReference type="EMBL" id="QFQ13126.1"/>
    </source>
</evidence>
<keyword evidence="2" id="KW-0812">Transmembrane</keyword>
<feature type="chain" id="PRO_5024465157" evidence="3">
    <location>
        <begin position="19"/>
        <end position="415"/>
    </location>
</feature>
<keyword evidence="2" id="KW-0472">Membrane</keyword>
<reference evidence="4 5" key="1">
    <citation type="submission" date="2018-11" db="EMBL/GenBank/DDBJ databases">
        <authorList>
            <person name="Na S.W."/>
            <person name="Baik M."/>
        </authorList>
    </citation>
    <scope>NUCLEOTIDE SEQUENCE [LARGE SCALE GENOMIC DNA]</scope>
    <source>
        <strain evidence="4 5">E39</strain>
    </source>
</reference>
<dbReference type="PROSITE" id="PS51257">
    <property type="entry name" value="PROKAR_LIPOPROTEIN"/>
    <property type="match status" value="1"/>
</dbReference>
<evidence type="ECO:0000256" key="2">
    <source>
        <dbReference type="SAM" id="Phobius"/>
    </source>
</evidence>
<feature type="compositionally biased region" description="Basic and acidic residues" evidence="1">
    <location>
        <begin position="208"/>
        <end position="219"/>
    </location>
</feature>
<dbReference type="AlphaFoldDB" id="A0A5P8E847"/>
<dbReference type="RefSeq" id="WP_111898197.1">
    <property type="nucleotide sequence ID" value="NZ_CP033459.1"/>
</dbReference>
<evidence type="ECO:0000313" key="5">
    <source>
        <dbReference type="Proteomes" id="UP000249375"/>
    </source>
</evidence>
<dbReference type="Proteomes" id="UP000249375">
    <property type="component" value="Chromosome"/>
</dbReference>
<accession>A0A5P8E847</accession>
<evidence type="ECO:0000256" key="3">
    <source>
        <dbReference type="SAM" id="SignalP"/>
    </source>
</evidence>
<dbReference type="EMBL" id="CP033459">
    <property type="protein sequence ID" value="QFQ13126.1"/>
    <property type="molecule type" value="Genomic_DNA"/>
</dbReference>
<feature type="signal peptide" evidence="3">
    <location>
        <begin position="1"/>
        <end position="18"/>
    </location>
</feature>
<feature type="compositionally biased region" description="Polar residues" evidence="1">
    <location>
        <begin position="398"/>
        <end position="409"/>
    </location>
</feature>
<gene>
    <name evidence="4" type="ORF">C7Y71_008940</name>
</gene>
<evidence type="ECO:0000256" key="1">
    <source>
        <dbReference type="SAM" id="MobiDB-lite"/>
    </source>
</evidence>
<protein>
    <submittedName>
        <fullName evidence="4">Uncharacterized protein</fullName>
    </submittedName>
</protein>
<feature type="region of interest" description="Disordered" evidence="1">
    <location>
        <begin position="327"/>
        <end position="415"/>
    </location>
</feature>
<organism evidence="4 5">
    <name type="scientific">Pseudoprevotella muciniphila</name>
    <dbReference type="NCBI Taxonomy" id="2133944"/>
    <lineage>
        <taxon>Bacteria</taxon>
        <taxon>Pseudomonadati</taxon>
        <taxon>Bacteroidota</taxon>
        <taxon>Bacteroidia</taxon>
        <taxon>Bacteroidales</taxon>
        <taxon>Prevotellaceae</taxon>
        <taxon>Pseudoprevotella</taxon>
    </lineage>
</organism>
<feature type="compositionally biased region" description="Basic and acidic residues" evidence="1">
    <location>
        <begin position="125"/>
        <end position="178"/>
    </location>
</feature>
<keyword evidence="5" id="KW-1185">Reference proteome</keyword>
<name>A0A5P8E847_9BACT</name>
<proteinExistence type="predicted"/>